<organism evidence="1">
    <name type="scientific">marine metagenome</name>
    <dbReference type="NCBI Taxonomy" id="408172"/>
    <lineage>
        <taxon>unclassified sequences</taxon>
        <taxon>metagenomes</taxon>
        <taxon>ecological metagenomes</taxon>
    </lineage>
</organism>
<proteinExistence type="predicted"/>
<name>A0A381RNW6_9ZZZZ</name>
<gene>
    <name evidence="1" type="ORF">METZ01_LOCUS46414</name>
</gene>
<evidence type="ECO:0000313" key="1">
    <source>
        <dbReference type="EMBL" id="SUZ93560.1"/>
    </source>
</evidence>
<dbReference type="AlphaFoldDB" id="A0A381RNW6"/>
<sequence>MAAKRVKLEADECLTQATSIRAGRPEWRWPRFMEIYDNVVQAAQKNARVWPVAQERLHGWEPI</sequence>
<protein>
    <submittedName>
        <fullName evidence="1">Uncharacterized protein</fullName>
    </submittedName>
</protein>
<dbReference type="EMBL" id="UINC01002157">
    <property type="protein sequence ID" value="SUZ93560.1"/>
    <property type="molecule type" value="Genomic_DNA"/>
</dbReference>
<reference evidence="1" key="1">
    <citation type="submission" date="2018-05" db="EMBL/GenBank/DDBJ databases">
        <authorList>
            <person name="Lanie J.A."/>
            <person name="Ng W.-L."/>
            <person name="Kazmierczak K.M."/>
            <person name="Andrzejewski T.M."/>
            <person name="Davidsen T.M."/>
            <person name="Wayne K.J."/>
            <person name="Tettelin H."/>
            <person name="Glass J.I."/>
            <person name="Rusch D."/>
            <person name="Podicherti R."/>
            <person name="Tsui H.-C.T."/>
            <person name="Winkler M.E."/>
        </authorList>
    </citation>
    <scope>NUCLEOTIDE SEQUENCE</scope>
</reference>
<accession>A0A381RNW6</accession>